<sequence>MLRSCRSEPAAGDGFIAFALLFPAVLTVAVTAITYAVVHRHIERHWSIYVAVAAAVLVTPVMVVYAINSQWSPVPTEMCPTGTPSWWPWQVHKPS</sequence>
<dbReference type="Proteomes" id="UP001635817">
    <property type="component" value="Unassembled WGS sequence"/>
</dbReference>
<gene>
    <name evidence="2" type="ORF">ACK4CP_12275</name>
</gene>
<keyword evidence="1" id="KW-0812">Transmembrane</keyword>
<keyword evidence="3" id="KW-1185">Reference proteome</keyword>
<dbReference type="EMBL" id="JBKBDE010000003">
    <property type="protein sequence ID" value="MFN6551174.1"/>
    <property type="molecule type" value="Genomic_DNA"/>
</dbReference>
<name>A0ABW9LT50_9MYCO</name>
<evidence type="ECO:0000313" key="2">
    <source>
        <dbReference type="EMBL" id="MFN6551174.1"/>
    </source>
</evidence>
<reference evidence="2 3" key="1">
    <citation type="submission" date="2024-12" db="EMBL/GenBank/DDBJ databases">
        <title>The coexistence of Mycolicibacterium septicum and Mycolicibacterium nivoides in clinical samples.</title>
        <authorList>
            <person name="Wang C."/>
            <person name="Feng Y."/>
            <person name="Zong Z."/>
        </authorList>
    </citation>
    <scope>NUCLEOTIDE SEQUENCE [LARGE SCALE GENOMIC DNA]</scope>
    <source>
        <strain evidence="2 3">120310</strain>
    </source>
</reference>
<dbReference type="RefSeq" id="WP_409549864.1">
    <property type="nucleotide sequence ID" value="NZ_JBKBDE010000003.1"/>
</dbReference>
<evidence type="ECO:0000313" key="3">
    <source>
        <dbReference type="Proteomes" id="UP001635817"/>
    </source>
</evidence>
<comment type="caution">
    <text evidence="2">The sequence shown here is derived from an EMBL/GenBank/DDBJ whole genome shotgun (WGS) entry which is preliminary data.</text>
</comment>
<organism evidence="2 3">
    <name type="scientific">Mycolicibacterium septicum</name>
    <dbReference type="NCBI Taxonomy" id="98668"/>
    <lineage>
        <taxon>Bacteria</taxon>
        <taxon>Bacillati</taxon>
        <taxon>Actinomycetota</taxon>
        <taxon>Actinomycetes</taxon>
        <taxon>Mycobacteriales</taxon>
        <taxon>Mycobacteriaceae</taxon>
        <taxon>Mycolicibacterium</taxon>
    </lineage>
</organism>
<evidence type="ECO:0000256" key="1">
    <source>
        <dbReference type="SAM" id="Phobius"/>
    </source>
</evidence>
<feature type="transmembrane region" description="Helical" evidence="1">
    <location>
        <begin position="48"/>
        <end position="67"/>
    </location>
</feature>
<keyword evidence="1" id="KW-1133">Transmembrane helix</keyword>
<keyword evidence="1" id="KW-0472">Membrane</keyword>
<feature type="transmembrane region" description="Helical" evidence="1">
    <location>
        <begin position="15"/>
        <end position="36"/>
    </location>
</feature>
<accession>A0ABW9LT50</accession>
<protein>
    <submittedName>
        <fullName evidence="2">Uncharacterized protein</fullName>
    </submittedName>
</protein>
<proteinExistence type="predicted"/>